<feature type="compositionally biased region" description="Polar residues" evidence="2">
    <location>
        <begin position="131"/>
        <end position="140"/>
    </location>
</feature>
<dbReference type="PANTHER" id="PTHR46148:SF59">
    <property type="entry name" value="NUCLEOTIDYLTRANSFERASE, RIBONUCLEASE H"/>
    <property type="match status" value="1"/>
</dbReference>
<dbReference type="Proteomes" id="UP001151760">
    <property type="component" value="Unassembled WGS sequence"/>
</dbReference>
<accession>A0ABQ5BKF3</accession>
<dbReference type="Pfam" id="PF03732">
    <property type="entry name" value="Retrotrans_gag"/>
    <property type="match status" value="1"/>
</dbReference>
<proteinExistence type="predicted"/>
<name>A0ABQ5BKF3_9ASTR</name>
<reference evidence="4" key="1">
    <citation type="journal article" date="2022" name="Int. J. Mol. Sci.">
        <title>Draft Genome of Tanacetum Coccineum: Genomic Comparison of Closely Related Tanacetum-Family Plants.</title>
        <authorList>
            <person name="Yamashiro T."/>
            <person name="Shiraishi A."/>
            <person name="Nakayama K."/>
            <person name="Satake H."/>
        </authorList>
    </citation>
    <scope>NUCLEOTIDE SEQUENCE</scope>
</reference>
<dbReference type="InterPro" id="IPR056924">
    <property type="entry name" value="SH3_Tf2-1"/>
</dbReference>
<dbReference type="SMART" id="SM00343">
    <property type="entry name" value="ZnF_C2HC"/>
    <property type="match status" value="2"/>
</dbReference>
<dbReference type="PROSITE" id="PS50158">
    <property type="entry name" value="ZF_CCHC"/>
    <property type="match status" value="2"/>
</dbReference>
<evidence type="ECO:0000313" key="5">
    <source>
        <dbReference type="Proteomes" id="UP001151760"/>
    </source>
</evidence>
<sequence length="309" mass="35362">MQDCSVENQIKFSTCTLLAGALTWWNSHVRIVGYDVAYAMTWTDLRKKMTDKYCPRNEMKKLEAELWNFKVKGTDVTRYNQRFQELALLCVRMFPEESDKEATEMATELMDKKISTFAERQAENKRKLDNNRQAQQQLPKRQNVARAYAAGTGERKEYAGTLPLCNKCKFHHNGPCTVKCSNCKRVGHLTRDCWSSAATNNQRTLTCYECGNQGHYRSDCPELKNGNQAGGAGTCGMVHALVGPFKVLEQVESVAYKLKLPQELSRVYNMFHVSNLKKYYPDDPLVVPLEGLHVDEKLHFVEKPVEIMD</sequence>
<evidence type="ECO:0000259" key="3">
    <source>
        <dbReference type="PROSITE" id="PS50158"/>
    </source>
</evidence>
<feature type="compositionally biased region" description="Basic and acidic residues" evidence="2">
    <location>
        <begin position="121"/>
        <end position="130"/>
    </location>
</feature>
<dbReference type="InterPro" id="IPR005162">
    <property type="entry name" value="Retrotrans_gag_dom"/>
</dbReference>
<evidence type="ECO:0000256" key="1">
    <source>
        <dbReference type="PROSITE-ProRule" id="PRU00047"/>
    </source>
</evidence>
<dbReference type="InterPro" id="IPR036875">
    <property type="entry name" value="Znf_CCHC_sf"/>
</dbReference>
<dbReference type="Pfam" id="PF00098">
    <property type="entry name" value="zf-CCHC"/>
    <property type="match status" value="2"/>
</dbReference>
<keyword evidence="4" id="KW-0548">Nucleotidyltransferase</keyword>
<comment type="caution">
    <text evidence="4">The sequence shown here is derived from an EMBL/GenBank/DDBJ whole genome shotgun (WGS) entry which is preliminary data.</text>
</comment>
<feature type="domain" description="CCHC-type" evidence="3">
    <location>
        <begin position="179"/>
        <end position="193"/>
    </location>
</feature>
<keyword evidence="1" id="KW-0479">Metal-binding</keyword>
<feature type="region of interest" description="Disordered" evidence="2">
    <location>
        <begin position="121"/>
        <end position="143"/>
    </location>
</feature>
<keyword evidence="5" id="KW-1185">Reference proteome</keyword>
<dbReference type="SUPFAM" id="SSF57756">
    <property type="entry name" value="Retrovirus zinc finger-like domains"/>
    <property type="match status" value="1"/>
</dbReference>
<protein>
    <submittedName>
        <fullName evidence="4">Reverse transcriptase domain-containing protein</fullName>
    </submittedName>
</protein>
<evidence type="ECO:0000313" key="4">
    <source>
        <dbReference type="EMBL" id="GJT15291.1"/>
    </source>
</evidence>
<dbReference type="Pfam" id="PF24626">
    <property type="entry name" value="SH3_Tf2-1"/>
    <property type="match status" value="1"/>
</dbReference>
<dbReference type="GO" id="GO:0003964">
    <property type="term" value="F:RNA-directed DNA polymerase activity"/>
    <property type="evidence" value="ECO:0007669"/>
    <property type="project" value="UniProtKB-KW"/>
</dbReference>
<dbReference type="EMBL" id="BQNB010013384">
    <property type="protein sequence ID" value="GJT15291.1"/>
    <property type="molecule type" value="Genomic_DNA"/>
</dbReference>
<keyword evidence="4" id="KW-0808">Transferase</keyword>
<gene>
    <name evidence="4" type="ORF">Tco_0873997</name>
</gene>
<dbReference type="Gene3D" id="4.10.60.10">
    <property type="entry name" value="Zinc finger, CCHC-type"/>
    <property type="match status" value="1"/>
</dbReference>
<organism evidence="4 5">
    <name type="scientific">Tanacetum coccineum</name>
    <dbReference type="NCBI Taxonomy" id="301880"/>
    <lineage>
        <taxon>Eukaryota</taxon>
        <taxon>Viridiplantae</taxon>
        <taxon>Streptophyta</taxon>
        <taxon>Embryophyta</taxon>
        <taxon>Tracheophyta</taxon>
        <taxon>Spermatophyta</taxon>
        <taxon>Magnoliopsida</taxon>
        <taxon>eudicotyledons</taxon>
        <taxon>Gunneridae</taxon>
        <taxon>Pentapetalae</taxon>
        <taxon>asterids</taxon>
        <taxon>campanulids</taxon>
        <taxon>Asterales</taxon>
        <taxon>Asteraceae</taxon>
        <taxon>Asteroideae</taxon>
        <taxon>Anthemideae</taxon>
        <taxon>Anthemidinae</taxon>
        <taxon>Tanacetum</taxon>
    </lineage>
</organism>
<dbReference type="InterPro" id="IPR001878">
    <property type="entry name" value="Znf_CCHC"/>
</dbReference>
<feature type="domain" description="CCHC-type" evidence="3">
    <location>
        <begin position="207"/>
        <end position="222"/>
    </location>
</feature>
<keyword evidence="1" id="KW-0862">Zinc</keyword>
<keyword evidence="4" id="KW-0695">RNA-directed DNA polymerase</keyword>
<keyword evidence="1" id="KW-0863">Zinc-finger</keyword>
<evidence type="ECO:0000256" key="2">
    <source>
        <dbReference type="SAM" id="MobiDB-lite"/>
    </source>
</evidence>
<reference evidence="4" key="2">
    <citation type="submission" date="2022-01" db="EMBL/GenBank/DDBJ databases">
        <authorList>
            <person name="Yamashiro T."/>
            <person name="Shiraishi A."/>
            <person name="Satake H."/>
            <person name="Nakayama K."/>
        </authorList>
    </citation>
    <scope>NUCLEOTIDE SEQUENCE</scope>
</reference>
<dbReference type="PANTHER" id="PTHR46148">
    <property type="entry name" value="CHROMO DOMAIN-CONTAINING PROTEIN"/>
    <property type="match status" value="1"/>
</dbReference>